<dbReference type="GO" id="GO:0016491">
    <property type="term" value="F:oxidoreductase activity"/>
    <property type="evidence" value="ECO:0007669"/>
    <property type="project" value="UniProtKB-KW"/>
</dbReference>
<keyword evidence="4" id="KW-1185">Reference proteome</keyword>
<dbReference type="PANTHER" id="PTHR24320:SF274">
    <property type="entry name" value="CHAIN DEHYDROGENASE, PUTATIVE (AFU_ORTHOLOGUE AFUA_4G00440)-RELATED"/>
    <property type="match status" value="1"/>
</dbReference>
<protein>
    <submittedName>
        <fullName evidence="3">Short-chain dehydrogenase</fullName>
    </submittedName>
</protein>
<gene>
    <name evidence="3" type="ORF">Sya03_33150</name>
</gene>
<evidence type="ECO:0000313" key="4">
    <source>
        <dbReference type="Proteomes" id="UP000652013"/>
    </source>
</evidence>
<comment type="caution">
    <text evidence="3">The sequence shown here is derived from an EMBL/GenBank/DDBJ whole genome shotgun (WGS) entry which is preliminary data.</text>
</comment>
<dbReference type="Pfam" id="PF13561">
    <property type="entry name" value="adh_short_C2"/>
    <property type="match status" value="1"/>
</dbReference>
<dbReference type="SUPFAM" id="SSF51735">
    <property type="entry name" value="NAD(P)-binding Rossmann-fold domains"/>
    <property type="match status" value="1"/>
</dbReference>
<proteinExistence type="inferred from homology"/>
<comment type="similarity">
    <text evidence="1">Belongs to the short-chain dehydrogenases/reductases (SDR) family.</text>
</comment>
<dbReference type="EMBL" id="BOOY01000025">
    <property type="protein sequence ID" value="GIJ03963.1"/>
    <property type="molecule type" value="Genomic_DNA"/>
</dbReference>
<evidence type="ECO:0000256" key="1">
    <source>
        <dbReference type="ARBA" id="ARBA00006484"/>
    </source>
</evidence>
<evidence type="ECO:0000313" key="3">
    <source>
        <dbReference type="EMBL" id="GIJ03963.1"/>
    </source>
</evidence>
<dbReference type="Proteomes" id="UP000652013">
    <property type="component" value="Unassembled WGS sequence"/>
</dbReference>
<dbReference type="PRINTS" id="PR00081">
    <property type="entry name" value="GDHRDH"/>
</dbReference>
<dbReference type="PANTHER" id="PTHR24320">
    <property type="entry name" value="RETINOL DEHYDROGENASE"/>
    <property type="match status" value="1"/>
</dbReference>
<dbReference type="Gene3D" id="3.40.50.720">
    <property type="entry name" value="NAD(P)-binding Rossmann-like Domain"/>
    <property type="match status" value="1"/>
</dbReference>
<accession>A0A8J3Y8P2</accession>
<sequence>MARVFITGSTDGLGLANARTLLGQGHEVVLHARSTERAAAVGTLGASVVVGDLSSDTETRSVAEQVNAIGQIDAIIHNAGVYLSGKRIATTDGHSRTFAVNVLAPYLLTALIDRPARLVYVTSGMHHSASGSLDDLDWTARNWNASQAYSESKLHVAALAAAVAHRWPDVLSNSVDPGWVPTKMGGSDAPDDLELGHDTQSWLAVSGDPAARVSGYYWHHRRHQKPAPQVDDPGFQDRLIDALAAITGTILP</sequence>
<organism evidence="3 4">
    <name type="scientific">Spirilliplanes yamanashiensis</name>
    <dbReference type="NCBI Taxonomy" id="42233"/>
    <lineage>
        <taxon>Bacteria</taxon>
        <taxon>Bacillati</taxon>
        <taxon>Actinomycetota</taxon>
        <taxon>Actinomycetes</taxon>
        <taxon>Micromonosporales</taxon>
        <taxon>Micromonosporaceae</taxon>
        <taxon>Spirilliplanes</taxon>
    </lineage>
</organism>
<dbReference type="AlphaFoldDB" id="A0A8J3Y8P2"/>
<dbReference type="InterPro" id="IPR002347">
    <property type="entry name" value="SDR_fam"/>
</dbReference>
<keyword evidence="2" id="KW-0560">Oxidoreductase</keyword>
<dbReference type="RefSeq" id="WP_203939208.1">
    <property type="nucleotide sequence ID" value="NZ_BAAAGJ010000002.1"/>
</dbReference>
<dbReference type="InterPro" id="IPR036291">
    <property type="entry name" value="NAD(P)-bd_dom_sf"/>
</dbReference>
<evidence type="ECO:0000256" key="2">
    <source>
        <dbReference type="ARBA" id="ARBA00023002"/>
    </source>
</evidence>
<reference evidence="3" key="1">
    <citation type="submission" date="2021-01" db="EMBL/GenBank/DDBJ databases">
        <title>Whole genome shotgun sequence of Spirilliplanes yamanashiensis NBRC 15828.</title>
        <authorList>
            <person name="Komaki H."/>
            <person name="Tamura T."/>
        </authorList>
    </citation>
    <scope>NUCLEOTIDE SEQUENCE</scope>
    <source>
        <strain evidence="3">NBRC 15828</strain>
    </source>
</reference>
<name>A0A8J3Y8P2_9ACTN</name>